<keyword evidence="2" id="KW-0479">Metal-binding</keyword>
<evidence type="ECO:0000256" key="3">
    <source>
        <dbReference type="ARBA" id="ARBA00023004"/>
    </source>
</evidence>
<name>A0AA35RA10_GEOBA</name>
<keyword evidence="1" id="KW-0004">4Fe-4S</keyword>
<feature type="domain" description="4Fe-4S ferredoxin-type" evidence="5">
    <location>
        <begin position="72"/>
        <end position="101"/>
    </location>
</feature>
<proteinExistence type="predicted"/>
<dbReference type="PANTHER" id="PTHR42859">
    <property type="entry name" value="OXIDOREDUCTASE"/>
    <property type="match status" value="1"/>
</dbReference>
<evidence type="ECO:0000259" key="5">
    <source>
        <dbReference type="PROSITE" id="PS51379"/>
    </source>
</evidence>
<dbReference type="InterPro" id="IPR017900">
    <property type="entry name" value="4Fe4S_Fe_S_CS"/>
</dbReference>
<dbReference type="Gene3D" id="3.30.70.20">
    <property type="match status" value="2"/>
</dbReference>
<dbReference type="GO" id="GO:0046872">
    <property type="term" value="F:metal ion binding"/>
    <property type="evidence" value="ECO:0007669"/>
    <property type="project" value="UniProtKB-KW"/>
</dbReference>
<accession>A0AA35RA10</accession>
<dbReference type="AlphaFoldDB" id="A0AA35RA10"/>
<feature type="domain" description="4Fe-4S ferredoxin-type" evidence="5">
    <location>
        <begin position="1"/>
        <end position="29"/>
    </location>
</feature>
<dbReference type="GO" id="GO:0051539">
    <property type="term" value="F:4 iron, 4 sulfur cluster binding"/>
    <property type="evidence" value="ECO:0007669"/>
    <property type="project" value="UniProtKB-KW"/>
</dbReference>
<reference evidence="6" key="1">
    <citation type="submission" date="2023-03" db="EMBL/GenBank/DDBJ databases">
        <authorList>
            <person name="Steffen K."/>
            <person name="Cardenas P."/>
        </authorList>
    </citation>
    <scope>NUCLEOTIDE SEQUENCE</scope>
</reference>
<dbReference type="PANTHER" id="PTHR42859:SF2">
    <property type="entry name" value="FERREDOXIN"/>
    <property type="match status" value="1"/>
</dbReference>
<gene>
    <name evidence="6" type="ORF">GBAR_LOCUS4687</name>
</gene>
<evidence type="ECO:0000256" key="4">
    <source>
        <dbReference type="ARBA" id="ARBA00023014"/>
    </source>
</evidence>
<evidence type="ECO:0000256" key="2">
    <source>
        <dbReference type="ARBA" id="ARBA00022723"/>
    </source>
</evidence>
<dbReference type="InterPro" id="IPR050294">
    <property type="entry name" value="RnfB_subfamily"/>
</dbReference>
<dbReference type="InterPro" id="IPR017896">
    <property type="entry name" value="4Fe4S_Fe-S-bd"/>
</dbReference>
<evidence type="ECO:0000256" key="1">
    <source>
        <dbReference type="ARBA" id="ARBA00022485"/>
    </source>
</evidence>
<keyword evidence="4" id="KW-0411">Iron-sulfur</keyword>
<feature type="domain" description="4Fe-4S ferredoxin-type" evidence="5">
    <location>
        <begin position="113"/>
        <end position="142"/>
    </location>
</feature>
<evidence type="ECO:0000313" key="6">
    <source>
        <dbReference type="EMBL" id="CAI8006392.1"/>
    </source>
</evidence>
<sequence>MAYYITDECIGCMACLTNCPVDAITGDRNMLHIIDPNICIDCTACGMVCPVEAIRDQFGEVCKFIRRPTYRPVAVIYEELCSGCDFCVHICPWDCLELKDPETGEHAESFFGICELVKPKDCVGCKLCEEVCIKDAIRIESPVLVELAEAAD</sequence>
<dbReference type="Pfam" id="PF14697">
    <property type="entry name" value="Fer4_21"/>
    <property type="match status" value="1"/>
</dbReference>
<dbReference type="PROSITE" id="PS00198">
    <property type="entry name" value="4FE4S_FER_1"/>
    <property type="match status" value="3"/>
</dbReference>
<dbReference type="SUPFAM" id="SSF54862">
    <property type="entry name" value="4Fe-4S ferredoxins"/>
    <property type="match status" value="1"/>
</dbReference>
<protein>
    <submittedName>
        <fullName evidence="6">Polyferredoxin protein VhuB</fullName>
    </submittedName>
</protein>
<feature type="domain" description="4Fe-4S ferredoxin-type" evidence="5">
    <location>
        <begin position="30"/>
        <end position="59"/>
    </location>
</feature>
<comment type="caution">
    <text evidence="6">The sequence shown here is derived from an EMBL/GenBank/DDBJ whole genome shotgun (WGS) entry which is preliminary data.</text>
</comment>
<dbReference type="Pfam" id="PF12838">
    <property type="entry name" value="Fer4_7"/>
    <property type="match status" value="1"/>
</dbReference>
<evidence type="ECO:0000313" key="7">
    <source>
        <dbReference type="Proteomes" id="UP001174909"/>
    </source>
</evidence>
<organism evidence="6 7">
    <name type="scientific">Geodia barretti</name>
    <name type="common">Barrett's horny sponge</name>
    <dbReference type="NCBI Taxonomy" id="519541"/>
    <lineage>
        <taxon>Eukaryota</taxon>
        <taxon>Metazoa</taxon>
        <taxon>Porifera</taxon>
        <taxon>Demospongiae</taxon>
        <taxon>Heteroscleromorpha</taxon>
        <taxon>Tetractinellida</taxon>
        <taxon>Astrophorina</taxon>
        <taxon>Geodiidae</taxon>
        <taxon>Geodia</taxon>
    </lineage>
</organism>
<keyword evidence="3" id="KW-0408">Iron</keyword>
<dbReference type="PROSITE" id="PS51379">
    <property type="entry name" value="4FE4S_FER_2"/>
    <property type="match status" value="4"/>
</dbReference>
<keyword evidence="7" id="KW-1185">Reference proteome</keyword>
<dbReference type="Proteomes" id="UP001174909">
    <property type="component" value="Unassembled WGS sequence"/>
</dbReference>
<dbReference type="EMBL" id="CASHTH010000683">
    <property type="protein sequence ID" value="CAI8006392.1"/>
    <property type="molecule type" value="Genomic_DNA"/>
</dbReference>